<protein>
    <submittedName>
        <fullName evidence="1">Uncharacterized protein</fullName>
    </submittedName>
</protein>
<dbReference type="EMBL" id="WOWK01000075">
    <property type="protein sequence ID" value="KAF0321087.1"/>
    <property type="molecule type" value="Genomic_DNA"/>
</dbReference>
<evidence type="ECO:0000313" key="2">
    <source>
        <dbReference type="Proteomes" id="UP000434172"/>
    </source>
</evidence>
<evidence type="ECO:0000313" key="1">
    <source>
        <dbReference type="EMBL" id="KAF0321087.1"/>
    </source>
</evidence>
<dbReference type="Proteomes" id="UP000434172">
    <property type="component" value="Unassembled WGS sequence"/>
</dbReference>
<sequence length="90" mass="9916">WCYLVQHKRKLVRLSAGRRIRLSLLPQGEGCANIALVGVHSLFLGALGGRLFDEHVETQAHYLASSRWRLALAKTSSMRAAESGKMKGIA</sequence>
<dbReference type="AlphaFoldDB" id="A0A8H3W897"/>
<feature type="non-terminal residue" evidence="1">
    <location>
        <position position="1"/>
    </location>
</feature>
<gene>
    <name evidence="1" type="ORF">GQ607_011694</name>
</gene>
<reference evidence="1 2" key="1">
    <citation type="submission" date="2019-12" db="EMBL/GenBank/DDBJ databases">
        <title>A genome sequence resource for the geographically widespread anthracnose pathogen Colletotrichum asianum.</title>
        <authorList>
            <person name="Meng Y."/>
        </authorList>
    </citation>
    <scope>NUCLEOTIDE SEQUENCE [LARGE SCALE GENOMIC DNA]</scope>
    <source>
        <strain evidence="1 2">ICMP 18580</strain>
    </source>
</reference>
<keyword evidence="2" id="KW-1185">Reference proteome</keyword>
<proteinExistence type="predicted"/>
<organism evidence="1 2">
    <name type="scientific">Colletotrichum asianum</name>
    <dbReference type="NCBI Taxonomy" id="702518"/>
    <lineage>
        <taxon>Eukaryota</taxon>
        <taxon>Fungi</taxon>
        <taxon>Dikarya</taxon>
        <taxon>Ascomycota</taxon>
        <taxon>Pezizomycotina</taxon>
        <taxon>Sordariomycetes</taxon>
        <taxon>Hypocreomycetidae</taxon>
        <taxon>Glomerellales</taxon>
        <taxon>Glomerellaceae</taxon>
        <taxon>Colletotrichum</taxon>
        <taxon>Colletotrichum gloeosporioides species complex</taxon>
    </lineage>
</organism>
<accession>A0A8H3W897</accession>
<name>A0A8H3W897_9PEZI</name>
<comment type="caution">
    <text evidence="1">The sequence shown here is derived from an EMBL/GenBank/DDBJ whole genome shotgun (WGS) entry which is preliminary data.</text>
</comment>